<name>U4LB85_PYROM</name>
<dbReference type="AlphaFoldDB" id="U4LB85"/>
<accession>U4LB85</accession>
<feature type="region of interest" description="Disordered" evidence="4">
    <location>
        <begin position="631"/>
        <end position="679"/>
    </location>
</feature>
<evidence type="ECO:0000256" key="3">
    <source>
        <dbReference type="ARBA" id="ARBA00023054"/>
    </source>
</evidence>
<keyword evidence="2" id="KW-0333">Golgi apparatus</keyword>
<dbReference type="STRING" id="1076935.U4LB85"/>
<dbReference type="GO" id="GO:0005794">
    <property type="term" value="C:Golgi apparatus"/>
    <property type="evidence" value="ECO:0007669"/>
    <property type="project" value="UniProtKB-SubCell"/>
</dbReference>
<evidence type="ECO:0000313" key="6">
    <source>
        <dbReference type="Proteomes" id="UP000018144"/>
    </source>
</evidence>
<reference evidence="5 6" key="1">
    <citation type="journal article" date="2013" name="PLoS Genet.">
        <title>The genome and development-dependent transcriptomes of Pyronema confluens: a window into fungal evolution.</title>
        <authorList>
            <person name="Traeger S."/>
            <person name="Altegoer F."/>
            <person name="Freitag M."/>
            <person name="Gabaldon T."/>
            <person name="Kempken F."/>
            <person name="Kumar A."/>
            <person name="Marcet-Houben M."/>
            <person name="Poggeler S."/>
            <person name="Stajich J.E."/>
            <person name="Nowrousian M."/>
        </authorList>
    </citation>
    <scope>NUCLEOTIDE SEQUENCE [LARGE SCALE GENOMIC DNA]</scope>
    <source>
        <strain evidence="6">CBS 100304</strain>
        <tissue evidence="5">Vegetative mycelium</tissue>
    </source>
</reference>
<organism evidence="5 6">
    <name type="scientific">Pyronema omphalodes (strain CBS 100304)</name>
    <name type="common">Pyronema confluens</name>
    <dbReference type="NCBI Taxonomy" id="1076935"/>
    <lineage>
        <taxon>Eukaryota</taxon>
        <taxon>Fungi</taxon>
        <taxon>Dikarya</taxon>
        <taxon>Ascomycota</taxon>
        <taxon>Pezizomycotina</taxon>
        <taxon>Pezizomycetes</taxon>
        <taxon>Pezizales</taxon>
        <taxon>Pyronemataceae</taxon>
        <taxon>Pyronema</taxon>
    </lineage>
</organism>
<evidence type="ECO:0000256" key="2">
    <source>
        <dbReference type="ARBA" id="ARBA00023034"/>
    </source>
</evidence>
<sequence>MLPVFHIRDFRDTEEKDIDVQLNCPRQYDDLVTEHPVATLAYVDEDADIITVKTASELYDRIDELQDMRPIVFELLSSLRSSPNTAEGIRVWREYITNLDEKRTGKAVARSDTSDASETPKAPQVSEAATNTVETATDATTTLYGGFMAELEQLLAKYSDEFDDPPEPSVEDVEFDPPHIVPQNIIKTALQSISWAAESMGRLKEDLPNRAQPAVDNLSVAINTAMGALTTQMLHMSKAAQGAADMAERAANTTREIHTKELEAVKDKFVNLATGIGHVAAQAAQQVKRDVHSNVIENLDSVKKQVWEELARTKEEFKTTRETFMDALSGISSQATPPETTAAEDTTTEWTKTEDTVVESPVETVVGEKSEVNRQPTLEDDEEEAIYIVPARKPRTIPTLTTPKDRRESGSSNDTEDSLYSKPKPSTLEWLAKNRSVEAISNTTDIEPVGTEVKPDVAQDAPTTAFNSGLALFGDVPVSGRHTADWVHNLHQENPGKPPSVSSTAVSAEAERSETFWTQMAKISDVEKANGIPPPLPPKPADLANSGEYAAYTARTLPGPSHRVSMYEIRPQNPRLVCTDPWSKAETPHSLHNPISHLPPTLPLGYPTPRHTSETANQYAPPRDLRRPHSIIGLGTRPPPNLTYSRYAPYCSDEEEEERKSDSPSNLAPTKNKNRPMPRYIDPAFLTRDEVQESEGIGRVSDPGIKAYQVDMDVEKRRFEKERLQRHIESMKLGREIMANERADMVDQEIRERAEKIQQEAREKHEQEAKDMAARRQKKARELYQKLEREARERAERLEQEAKKREQEAKERAEKLKQEAQILEQAAKERAERLQQEAQRREQEARERAERLEQEARERAQQLEQAAKDRAEKCEKFNQQAKERTQKLQQQNQDRIKAEQERQQRIVQGDMMGRQRLWMSMRGDEEKARELQRQEQDRTGELNPPIASPLSFLSDLISPPRVPSQDLPGFGNSLGAYPGDDHAFANQMAQAMFESTAHQQMRDTQMDAIDLCIVHLVDMGYAETHGMEAIEFHANVAGGNLEKAIEQIEGNEE</sequence>
<feature type="compositionally biased region" description="Basic and acidic residues" evidence="4">
    <location>
        <begin position="894"/>
        <end position="904"/>
    </location>
</feature>
<proteinExistence type="predicted"/>
<feature type="region of interest" description="Disordered" evidence="4">
    <location>
        <begin position="331"/>
        <end position="423"/>
    </location>
</feature>
<dbReference type="EMBL" id="HF935356">
    <property type="protein sequence ID" value="CCX07553.1"/>
    <property type="molecule type" value="Genomic_DNA"/>
</dbReference>
<protein>
    <recommendedName>
        <fullName evidence="7">UBA domain-containing protein</fullName>
    </recommendedName>
</protein>
<dbReference type="Proteomes" id="UP000018144">
    <property type="component" value="Unassembled WGS sequence"/>
</dbReference>
<feature type="region of interest" description="Disordered" evidence="4">
    <location>
        <begin position="758"/>
        <end position="779"/>
    </location>
</feature>
<feature type="compositionally biased region" description="Low complexity" evidence="4">
    <location>
        <begin position="336"/>
        <end position="350"/>
    </location>
</feature>
<feature type="compositionally biased region" description="Basic and acidic residues" evidence="4">
    <location>
        <begin position="828"/>
        <end position="886"/>
    </location>
</feature>
<dbReference type="PANTHER" id="PTHR18921:SF2">
    <property type="entry name" value="THYROID RECEPTOR-INTERACTING PROTEIN 11"/>
    <property type="match status" value="1"/>
</dbReference>
<feature type="region of interest" description="Disordered" evidence="4">
    <location>
        <begin position="923"/>
        <end position="972"/>
    </location>
</feature>
<comment type="subcellular location">
    <subcellularLocation>
        <location evidence="1">Golgi apparatus</location>
    </subcellularLocation>
</comment>
<evidence type="ECO:0000256" key="1">
    <source>
        <dbReference type="ARBA" id="ARBA00004555"/>
    </source>
</evidence>
<keyword evidence="3" id="KW-0175">Coiled coil</keyword>
<evidence type="ECO:0000313" key="5">
    <source>
        <dbReference type="EMBL" id="CCX07553.1"/>
    </source>
</evidence>
<dbReference type="GO" id="GO:0031267">
    <property type="term" value="F:small GTPase binding"/>
    <property type="evidence" value="ECO:0007669"/>
    <property type="project" value="TreeGrafter"/>
</dbReference>
<feature type="compositionally biased region" description="Basic and acidic residues" evidence="4">
    <location>
        <begin position="923"/>
        <end position="940"/>
    </location>
</feature>
<feature type="region of interest" description="Disordered" evidence="4">
    <location>
        <begin position="104"/>
        <end position="131"/>
    </location>
</feature>
<dbReference type="GO" id="GO:0006888">
    <property type="term" value="P:endoplasmic reticulum to Golgi vesicle-mediated transport"/>
    <property type="evidence" value="ECO:0007669"/>
    <property type="project" value="TreeGrafter"/>
</dbReference>
<dbReference type="GO" id="GO:0007030">
    <property type="term" value="P:Golgi organization"/>
    <property type="evidence" value="ECO:0007669"/>
    <property type="project" value="TreeGrafter"/>
</dbReference>
<dbReference type="PANTHER" id="PTHR18921">
    <property type="entry name" value="MYOSIN HEAVY CHAIN - RELATED"/>
    <property type="match status" value="1"/>
</dbReference>
<keyword evidence="6" id="KW-1185">Reference proteome</keyword>
<gene>
    <name evidence="5" type="ORF">PCON_07142</name>
</gene>
<feature type="region of interest" description="Disordered" evidence="4">
    <location>
        <begin position="828"/>
        <end position="905"/>
    </location>
</feature>
<dbReference type="CDD" id="cd06503">
    <property type="entry name" value="ATP-synt_Fo_b"/>
    <property type="match status" value="1"/>
</dbReference>
<evidence type="ECO:0008006" key="7">
    <source>
        <dbReference type="Google" id="ProtNLM"/>
    </source>
</evidence>
<dbReference type="OrthoDB" id="193499at2759"/>
<evidence type="ECO:0000256" key="4">
    <source>
        <dbReference type="SAM" id="MobiDB-lite"/>
    </source>
</evidence>